<dbReference type="NCBIfam" id="NF043006">
    <property type="entry name" value="CyhCrbnylCoADH"/>
    <property type="match status" value="1"/>
</dbReference>
<proteinExistence type="inferred from homology"/>
<dbReference type="SUPFAM" id="SSF47203">
    <property type="entry name" value="Acyl-CoA dehydrogenase C-terminal domain-like"/>
    <property type="match status" value="1"/>
</dbReference>
<feature type="domain" description="Acyl-CoA oxidase/dehydrogenase middle" evidence="11">
    <location>
        <begin position="121"/>
        <end position="215"/>
    </location>
</feature>
<evidence type="ECO:0000259" key="11">
    <source>
        <dbReference type="Pfam" id="PF02770"/>
    </source>
</evidence>
<evidence type="ECO:0000256" key="9">
    <source>
        <dbReference type="RuleBase" id="RU362125"/>
    </source>
</evidence>
<reference evidence="13 14" key="1">
    <citation type="journal article" date="2013" name="Genome Announc.">
        <title>Draft genome sequences for three mercury-methylating, sulfate-reducing bacteria.</title>
        <authorList>
            <person name="Brown S.D."/>
            <person name="Hurt R.A.Jr."/>
            <person name="Gilmour C.C."/>
            <person name="Elias D.A."/>
        </authorList>
    </citation>
    <scope>NUCLEOTIDE SEQUENCE [LARGE SCALE GENOMIC DNA]</scope>
    <source>
        <strain evidence="13 14">DSM 2059</strain>
    </source>
</reference>
<dbReference type="Pfam" id="PF02770">
    <property type="entry name" value="Acyl-CoA_dh_M"/>
    <property type="match status" value="1"/>
</dbReference>
<dbReference type="InterPro" id="IPR006091">
    <property type="entry name" value="Acyl-CoA_Oxase/DH_mid-dom"/>
</dbReference>
<dbReference type="Pfam" id="PF00441">
    <property type="entry name" value="Acyl-CoA_dh_1"/>
    <property type="match status" value="1"/>
</dbReference>
<accession>S7V5F5</accession>
<comment type="cofactor">
    <cofactor evidence="1 9">
        <name>FAD</name>
        <dbReference type="ChEBI" id="CHEBI:57692"/>
    </cofactor>
</comment>
<evidence type="ECO:0000256" key="4">
    <source>
        <dbReference type="ARBA" id="ARBA00022630"/>
    </source>
</evidence>
<dbReference type="FunFam" id="2.40.110.10:FF:000009">
    <property type="entry name" value="Acyl-CoA dehydrogenase"/>
    <property type="match status" value="1"/>
</dbReference>
<evidence type="ECO:0000256" key="8">
    <source>
        <dbReference type="ARBA" id="ARBA00067292"/>
    </source>
</evidence>
<feature type="domain" description="Acyl-CoA dehydrogenase/oxidase C-terminal" evidence="10">
    <location>
        <begin position="227"/>
        <end position="375"/>
    </location>
</feature>
<dbReference type="SUPFAM" id="SSF56645">
    <property type="entry name" value="Acyl-CoA dehydrogenase NM domain-like"/>
    <property type="match status" value="1"/>
</dbReference>
<dbReference type="InterPro" id="IPR054991">
    <property type="entry name" value="CyhCrbnylCoADH"/>
</dbReference>
<comment type="subunit">
    <text evidence="3">Homotetramer.</text>
</comment>
<evidence type="ECO:0000256" key="7">
    <source>
        <dbReference type="ARBA" id="ARBA00066361"/>
    </source>
</evidence>
<dbReference type="InterPro" id="IPR037069">
    <property type="entry name" value="AcylCoA_DH/ox_N_sf"/>
</dbReference>
<dbReference type="Gene3D" id="2.40.110.10">
    <property type="entry name" value="Butyryl-CoA Dehydrogenase, subunit A, domain 2"/>
    <property type="match status" value="1"/>
</dbReference>
<comment type="caution">
    <text evidence="13">The sequence shown here is derived from an EMBL/GenBank/DDBJ whole genome shotgun (WGS) entry which is preliminary data.</text>
</comment>
<dbReference type="Pfam" id="PF02771">
    <property type="entry name" value="Acyl-CoA_dh_N"/>
    <property type="match status" value="1"/>
</dbReference>
<dbReference type="EMBL" id="ATHJ01000071">
    <property type="protein sequence ID" value="EPR41889.1"/>
    <property type="molecule type" value="Genomic_DNA"/>
</dbReference>
<comment type="similarity">
    <text evidence="2 9">Belongs to the acyl-CoA dehydrogenase family.</text>
</comment>
<evidence type="ECO:0000256" key="1">
    <source>
        <dbReference type="ARBA" id="ARBA00001974"/>
    </source>
</evidence>
<organism evidence="13 14">
    <name type="scientific">Desulfococcus multivorans DSM 2059</name>
    <dbReference type="NCBI Taxonomy" id="1121405"/>
    <lineage>
        <taxon>Bacteria</taxon>
        <taxon>Pseudomonadati</taxon>
        <taxon>Thermodesulfobacteriota</taxon>
        <taxon>Desulfobacteria</taxon>
        <taxon>Desulfobacterales</taxon>
        <taxon>Desulfococcaceae</taxon>
        <taxon>Desulfococcus</taxon>
    </lineage>
</organism>
<keyword evidence="4 9" id="KW-0285">Flavoprotein</keyword>
<evidence type="ECO:0000313" key="14">
    <source>
        <dbReference type="Proteomes" id="UP000014977"/>
    </source>
</evidence>
<dbReference type="GO" id="GO:0003995">
    <property type="term" value="F:acyl-CoA dehydrogenase activity"/>
    <property type="evidence" value="ECO:0007669"/>
    <property type="project" value="InterPro"/>
</dbReference>
<keyword evidence="14" id="KW-1185">Reference proteome</keyword>
<dbReference type="PIRSF" id="PIRSF016578">
    <property type="entry name" value="HsaA"/>
    <property type="match status" value="1"/>
</dbReference>
<feature type="domain" description="Acyl-CoA dehydrogenase/oxidase N-terminal" evidence="12">
    <location>
        <begin position="6"/>
        <end position="115"/>
    </location>
</feature>
<dbReference type="AlphaFoldDB" id="S7V5F5"/>
<dbReference type="PANTHER" id="PTHR43884">
    <property type="entry name" value="ACYL-COA DEHYDROGENASE"/>
    <property type="match status" value="1"/>
</dbReference>
<evidence type="ECO:0000256" key="3">
    <source>
        <dbReference type="ARBA" id="ARBA00011881"/>
    </source>
</evidence>
<dbReference type="InterPro" id="IPR006089">
    <property type="entry name" value="Acyl-CoA_DH_CS"/>
</dbReference>
<dbReference type="GO" id="GO:0050660">
    <property type="term" value="F:flavin adenine dinucleotide binding"/>
    <property type="evidence" value="ECO:0007669"/>
    <property type="project" value="InterPro"/>
</dbReference>
<sequence length="380" mass="41581">MFIDNEELRVAADTIRQAARERIAPLAASIDATGQLNPEVIDLLWDLGLMTAVFPPQYGGAEEHHGTLLCIGVEEIARHCASSALMLIIQAVGSFPIIHGARPELLDRVMTRMVKNRELAAYLVSEPGAGSDVASIRTTAVRDGDAYVLSGTKCFSTNGPVASVYTVLARTSGNGRDGLSFFLVERDTPGLKIGKIEKKMGQKGSQTSEVHLDAVRIPAENLLGEENKGFRIAMKDFDMSRPAVAAQALGIAEGAFEQMENYSRERKTFGRPLCDHQMIQQIIADSATLIEASRGLIYRAAALYDQGKRNTKLASMSKVFASDAAMKITTDAIQVFGGYGYMQDYPVERMFRDAKLTQIFEGANQIQRLVIAREIRNENS</sequence>
<dbReference type="InterPro" id="IPR036250">
    <property type="entry name" value="AcylCo_DH-like_C"/>
</dbReference>
<keyword evidence="6 9" id="KW-0560">Oxidoreductase</keyword>
<dbReference type="InterPro" id="IPR009075">
    <property type="entry name" value="AcylCo_DH/oxidase_C"/>
</dbReference>
<evidence type="ECO:0000256" key="5">
    <source>
        <dbReference type="ARBA" id="ARBA00022827"/>
    </source>
</evidence>
<dbReference type="Proteomes" id="UP000014977">
    <property type="component" value="Unassembled WGS sequence"/>
</dbReference>
<dbReference type="eggNOG" id="COG1960">
    <property type="taxonomic scope" value="Bacteria"/>
</dbReference>
<evidence type="ECO:0000256" key="2">
    <source>
        <dbReference type="ARBA" id="ARBA00009347"/>
    </source>
</evidence>
<evidence type="ECO:0000256" key="6">
    <source>
        <dbReference type="ARBA" id="ARBA00023002"/>
    </source>
</evidence>
<gene>
    <name evidence="13" type="ORF">dsmv_1888</name>
</gene>
<dbReference type="PANTHER" id="PTHR43884:SF12">
    <property type="entry name" value="ISOVALERYL-COA DEHYDROGENASE, MITOCHONDRIAL-RELATED"/>
    <property type="match status" value="1"/>
</dbReference>
<evidence type="ECO:0000259" key="10">
    <source>
        <dbReference type="Pfam" id="PF00441"/>
    </source>
</evidence>
<dbReference type="Gene3D" id="1.20.140.10">
    <property type="entry name" value="Butyryl-CoA Dehydrogenase, subunit A, domain 3"/>
    <property type="match status" value="1"/>
</dbReference>
<dbReference type="Gene3D" id="1.10.540.10">
    <property type="entry name" value="Acyl-CoA dehydrogenase/oxidase, N-terminal domain"/>
    <property type="match status" value="1"/>
</dbReference>
<dbReference type="STRING" id="897.B2D07_00490"/>
<dbReference type="PATRIC" id="fig|1121405.3.peg.1352"/>
<dbReference type="InterPro" id="IPR013786">
    <property type="entry name" value="AcylCoA_DH/ox_N"/>
</dbReference>
<keyword evidence="5 9" id="KW-0274">FAD</keyword>
<dbReference type="InterPro" id="IPR046373">
    <property type="entry name" value="Acyl-CoA_Oxase/DH_mid-dom_sf"/>
</dbReference>
<dbReference type="OrthoDB" id="9765339at2"/>
<evidence type="ECO:0000313" key="13">
    <source>
        <dbReference type="EMBL" id="EPR41889.1"/>
    </source>
</evidence>
<dbReference type="InterPro" id="IPR009100">
    <property type="entry name" value="AcylCoA_DH/oxidase_NM_dom_sf"/>
</dbReference>
<dbReference type="RefSeq" id="WP_020876270.1">
    <property type="nucleotide sequence ID" value="NZ_ATHJ01000071.1"/>
</dbReference>
<dbReference type="EC" id="1.3.8.11" evidence="7"/>
<name>S7V5F5_DESML</name>
<dbReference type="FunFam" id="1.20.140.10:FF:000004">
    <property type="entry name" value="Acyl-CoA dehydrogenase FadE25"/>
    <property type="match status" value="1"/>
</dbReference>
<evidence type="ECO:0000259" key="12">
    <source>
        <dbReference type="Pfam" id="PF02771"/>
    </source>
</evidence>
<dbReference type="PROSITE" id="PS00073">
    <property type="entry name" value="ACYL_COA_DH_2"/>
    <property type="match status" value="1"/>
</dbReference>
<protein>
    <recommendedName>
        <fullName evidence="8">Cyclohexane-1-carbonyl-CoA dehydrogenase</fullName>
        <ecNumber evidence="7">1.3.8.11</ecNumber>
    </recommendedName>
</protein>